<keyword evidence="4 6" id="KW-0460">Magnesium</keyword>
<name>A0A175R647_9HYPH</name>
<proteinExistence type="inferred from homology"/>
<evidence type="ECO:0000256" key="6">
    <source>
        <dbReference type="PIRSR" id="PIRSR015582-2"/>
    </source>
</evidence>
<evidence type="ECO:0000256" key="2">
    <source>
        <dbReference type="ARBA" id="ARBA00005568"/>
    </source>
</evidence>
<dbReference type="PATRIC" id="fig|401562.3.peg.2422"/>
<dbReference type="SUPFAM" id="SSF51621">
    <property type="entry name" value="Phosphoenolpyruvate/pyruvate domain"/>
    <property type="match status" value="1"/>
</dbReference>
<gene>
    <name evidence="8" type="ORF">NS226_14035</name>
</gene>
<evidence type="ECO:0000256" key="3">
    <source>
        <dbReference type="ARBA" id="ARBA00022723"/>
    </source>
</evidence>
<feature type="binding site" evidence="6">
    <location>
        <position position="157"/>
    </location>
    <ligand>
        <name>Mg(2+)</name>
        <dbReference type="ChEBI" id="CHEBI:18420"/>
    </ligand>
</feature>
<accession>A0A175R647</accession>
<dbReference type="GO" id="GO:0003824">
    <property type="term" value="F:catalytic activity"/>
    <property type="evidence" value="ECO:0007669"/>
    <property type="project" value="InterPro"/>
</dbReference>
<keyword evidence="8" id="KW-0547">Nucleotide-binding</keyword>
<keyword evidence="3 6" id="KW-0479">Metal-binding</keyword>
<evidence type="ECO:0000313" key="9">
    <source>
        <dbReference type="Proteomes" id="UP000078272"/>
    </source>
</evidence>
<evidence type="ECO:0000313" key="8">
    <source>
        <dbReference type="EMBL" id="KTQ94204.1"/>
    </source>
</evidence>
<dbReference type="GO" id="GO:0000287">
    <property type="term" value="F:magnesium ion binding"/>
    <property type="evidence" value="ECO:0007669"/>
    <property type="project" value="TreeGrafter"/>
</dbReference>
<comment type="caution">
    <text evidence="8">The sequence shown here is derived from an EMBL/GenBank/DDBJ whole genome shotgun (WGS) entry which is preliminary data.</text>
</comment>
<feature type="domain" description="HpcH/HpaI aldolase/citrate lyase" evidence="7">
    <location>
        <begin position="9"/>
        <end position="225"/>
    </location>
</feature>
<dbReference type="EMBL" id="LDPZ01000027">
    <property type="protein sequence ID" value="KTQ94204.1"/>
    <property type="molecule type" value="Genomic_DNA"/>
</dbReference>
<dbReference type="InterPro" id="IPR011206">
    <property type="entry name" value="Citrate_lyase_beta/mcl1/mcl2"/>
</dbReference>
<dbReference type="STRING" id="401562.NS365_05965"/>
<dbReference type="RefSeq" id="WP_058635514.1">
    <property type="nucleotide sequence ID" value="NZ_LDPZ01000027.1"/>
</dbReference>
<evidence type="ECO:0000256" key="1">
    <source>
        <dbReference type="ARBA" id="ARBA00001946"/>
    </source>
</evidence>
<evidence type="ECO:0000259" key="7">
    <source>
        <dbReference type="Pfam" id="PF03328"/>
    </source>
</evidence>
<keyword evidence="8" id="KW-0067">ATP-binding</keyword>
<dbReference type="AlphaFoldDB" id="A0A175R647"/>
<dbReference type="GO" id="GO:0005524">
    <property type="term" value="F:ATP binding"/>
    <property type="evidence" value="ECO:0007669"/>
    <property type="project" value="UniProtKB-KW"/>
</dbReference>
<comment type="similarity">
    <text evidence="2">Belongs to the HpcH/HpaI aldolase family.</text>
</comment>
<sequence>MTEAEPLLRSVLFVPAANGRALDKSATLKADALIFDLEDSAADEEKDAARERLRAHLLARPPGSILRVVRINPLATRHGTEDLLMARGARVDAILLPKVEGPRQLHEADDALVETDAPKSLRLWAMVETPRGVRHAPDIAEARLRHRLGALAIGPNDLVSAADLQLSPGRPELMPWLGPVLVAGKAAGVPVLDGVWSDLTDIGGFEAECAQARRMGFAGKTLVHPAQIAGANAAFGPSSEEIERARRLVAAFAAPDNAGRGVIRHEGRMVELLHLQAAERMLARAASIEERTNP</sequence>
<dbReference type="PANTHER" id="PTHR32308:SF10">
    <property type="entry name" value="CITRATE LYASE SUBUNIT BETA"/>
    <property type="match status" value="1"/>
</dbReference>
<reference evidence="8 9" key="1">
    <citation type="journal article" date="2016" name="Front. Microbiol.">
        <title>Genomic Resource of Rice Seed Associated Bacteria.</title>
        <authorList>
            <person name="Midha S."/>
            <person name="Bansal K."/>
            <person name="Sharma S."/>
            <person name="Kumar N."/>
            <person name="Patil P.P."/>
            <person name="Chaudhry V."/>
            <person name="Patil P.B."/>
        </authorList>
    </citation>
    <scope>NUCLEOTIDE SEQUENCE [LARGE SCALE GENOMIC DNA]</scope>
    <source>
        <strain evidence="8 9">NS226</strain>
    </source>
</reference>
<evidence type="ECO:0000256" key="5">
    <source>
        <dbReference type="PIRSR" id="PIRSR015582-1"/>
    </source>
</evidence>
<dbReference type="eggNOG" id="COG2301">
    <property type="taxonomic scope" value="Bacteria"/>
</dbReference>
<dbReference type="Proteomes" id="UP000078272">
    <property type="component" value="Unassembled WGS sequence"/>
</dbReference>
<dbReference type="Gene3D" id="3.20.20.60">
    <property type="entry name" value="Phosphoenolpyruvate-binding domains"/>
    <property type="match status" value="1"/>
</dbReference>
<organism evidence="8 9">
    <name type="scientific">Aureimonas ureilytica</name>
    <dbReference type="NCBI Taxonomy" id="401562"/>
    <lineage>
        <taxon>Bacteria</taxon>
        <taxon>Pseudomonadati</taxon>
        <taxon>Pseudomonadota</taxon>
        <taxon>Alphaproteobacteria</taxon>
        <taxon>Hyphomicrobiales</taxon>
        <taxon>Aurantimonadaceae</taxon>
        <taxon>Aureimonas</taxon>
    </lineage>
</organism>
<feature type="binding site" evidence="5">
    <location>
        <position position="128"/>
    </location>
    <ligand>
        <name>substrate</name>
    </ligand>
</feature>
<dbReference type="PIRSF" id="PIRSF015582">
    <property type="entry name" value="Cit_lyase_B"/>
    <property type="match status" value="1"/>
</dbReference>
<dbReference type="InterPro" id="IPR015813">
    <property type="entry name" value="Pyrv/PenolPyrv_kinase-like_dom"/>
</dbReference>
<dbReference type="Pfam" id="PF03328">
    <property type="entry name" value="HpcH_HpaI"/>
    <property type="match status" value="1"/>
</dbReference>
<dbReference type="PANTHER" id="PTHR32308">
    <property type="entry name" value="LYASE BETA SUBUNIT, PUTATIVE (AFU_ORTHOLOGUE AFUA_4G13030)-RELATED"/>
    <property type="match status" value="1"/>
</dbReference>
<evidence type="ECO:0000256" key="4">
    <source>
        <dbReference type="ARBA" id="ARBA00022842"/>
    </source>
</evidence>
<dbReference type="OrthoDB" id="9800547at2"/>
<dbReference type="GO" id="GO:0006107">
    <property type="term" value="P:oxaloacetate metabolic process"/>
    <property type="evidence" value="ECO:0007669"/>
    <property type="project" value="TreeGrafter"/>
</dbReference>
<feature type="binding site" evidence="5">
    <location>
        <position position="70"/>
    </location>
    <ligand>
        <name>substrate</name>
    </ligand>
</feature>
<feature type="binding site" evidence="6">
    <location>
        <position position="128"/>
    </location>
    <ligand>
        <name>Mg(2+)</name>
        <dbReference type="ChEBI" id="CHEBI:18420"/>
    </ligand>
</feature>
<dbReference type="InterPro" id="IPR005000">
    <property type="entry name" value="Aldolase/citrate-lyase_domain"/>
</dbReference>
<comment type="cofactor">
    <cofactor evidence="1">
        <name>Mg(2+)</name>
        <dbReference type="ChEBI" id="CHEBI:18420"/>
    </cofactor>
</comment>
<dbReference type="InterPro" id="IPR040442">
    <property type="entry name" value="Pyrv_kinase-like_dom_sf"/>
</dbReference>
<protein>
    <submittedName>
        <fullName evidence="8">ATP-binding protein</fullName>
    </submittedName>
</protein>